<accession>A0ABQ0T862</accession>
<gene>
    <name evidence="1" type="ORF">BFO01nite_32090</name>
</gene>
<sequence>MKCVFCDEEIVADKPEWILVSKKPSVEHFCTLGCLSGHVDEMAIEAEEKHGLIN</sequence>
<evidence type="ECO:0008006" key="3">
    <source>
        <dbReference type="Google" id="ProtNLM"/>
    </source>
</evidence>
<reference evidence="1 2" key="1">
    <citation type="submission" date="2019-06" db="EMBL/GenBank/DDBJ databases">
        <title>Whole genome shotgun sequence of Brevibacillus formosus NBRC 15716.</title>
        <authorList>
            <person name="Hosoyama A."/>
            <person name="Uohara A."/>
            <person name="Ohji S."/>
            <person name="Ichikawa N."/>
        </authorList>
    </citation>
    <scope>NUCLEOTIDE SEQUENCE [LARGE SCALE GENOMIC DNA]</scope>
    <source>
        <strain evidence="1 2">NBRC 15716</strain>
    </source>
</reference>
<organism evidence="1 2">
    <name type="scientific">Brevibacillus formosus</name>
    <dbReference type="NCBI Taxonomy" id="54913"/>
    <lineage>
        <taxon>Bacteria</taxon>
        <taxon>Bacillati</taxon>
        <taxon>Bacillota</taxon>
        <taxon>Bacilli</taxon>
        <taxon>Bacillales</taxon>
        <taxon>Paenibacillaceae</taxon>
        <taxon>Brevibacillus</taxon>
    </lineage>
</organism>
<dbReference type="Proteomes" id="UP000319498">
    <property type="component" value="Unassembled WGS sequence"/>
</dbReference>
<name>A0ABQ0T862_9BACL</name>
<dbReference type="RefSeq" id="WP_162837742.1">
    <property type="nucleotide sequence ID" value="NZ_BJOL01000018.1"/>
</dbReference>
<dbReference type="EMBL" id="BJOL01000018">
    <property type="protein sequence ID" value="GED59077.1"/>
    <property type="molecule type" value="Genomic_DNA"/>
</dbReference>
<evidence type="ECO:0000313" key="2">
    <source>
        <dbReference type="Proteomes" id="UP000319498"/>
    </source>
</evidence>
<dbReference type="GeneID" id="87589173"/>
<keyword evidence="2" id="KW-1185">Reference proteome</keyword>
<protein>
    <recommendedName>
        <fullName evidence="3">MYM-type domain-containing protein</fullName>
    </recommendedName>
</protein>
<evidence type="ECO:0000313" key="1">
    <source>
        <dbReference type="EMBL" id="GED59077.1"/>
    </source>
</evidence>
<comment type="caution">
    <text evidence="1">The sequence shown here is derived from an EMBL/GenBank/DDBJ whole genome shotgun (WGS) entry which is preliminary data.</text>
</comment>
<proteinExistence type="predicted"/>